<proteinExistence type="predicted"/>
<dbReference type="Proteomes" id="UP000772618">
    <property type="component" value="Unassembled WGS sequence"/>
</dbReference>
<protein>
    <submittedName>
        <fullName evidence="2">Plasmid maintenance system antidote protein</fullName>
    </submittedName>
</protein>
<evidence type="ECO:0000313" key="3">
    <source>
        <dbReference type="Proteomes" id="UP000772618"/>
    </source>
</evidence>
<dbReference type="RefSeq" id="WP_254152124.1">
    <property type="nucleotide sequence ID" value="NZ_JAHESD010000004.1"/>
</dbReference>
<dbReference type="InterPro" id="IPR010982">
    <property type="entry name" value="Lambda_DNA-bd_dom_sf"/>
</dbReference>
<dbReference type="Pfam" id="PF21956">
    <property type="entry name" value="DUF6922"/>
    <property type="match status" value="1"/>
</dbReference>
<accession>A0ABS5VLG6</accession>
<name>A0ABS5VLG6_9BACT</name>
<reference evidence="2 3" key="1">
    <citation type="submission" date="2021-05" db="EMBL/GenBank/DDBJ databases">
        <title>A Polyphasic approach of four new species of the genus Ohtaekwangia: Ohtaekwangia histidinii sp. nov., Ohtaekwangia cretensis sp. nov., Ohtaekwangia indiensis sp. nov., Ohtaekwangia reichenbachii sp. nov. from diverse environment.</title>
        <authorList>
            <person name="Octaviana S."/>
        </authorList>
    </citation>
    <scope>NUCLEOTIDE SEQUENCE [LARGE SCALE GENOMIC DNA]</scope>
    <source>
        <strain evidence="2 3">PWU20</strain>
    </source>
</reference>
<comment type="caution">
    <text evidence="2">The sequence shown here is derived from an EMBL/GenBank/DDBJ whole genome shotgun (WGS) entry which is preliminary data.</text>
</comment>
<dbReference type="EMBL" id="JAHESD010000004">
    <property type="protein sequence ID" value="MBT1702294.1"/>
    <property type="molecule type" value="Genomic_DNA"/>
</dbReference>
<feature type="domain" description="DUF6922" evidence="1">
    <location>
        <begin position="99"/>
        <end position="149"/>
    </location>
</feature>
<dbReference type="InterPro" id="IPR053830">
    <property type="entry name" value="DUF6922"/>
</dbReference>
<dbReference type="Gene3D" id="1.10.260.40">
    <property type="entry name" value="lambda repressor-like DNA-binding domains"/>
    <property type="match status" value="1"/>
</dbReference>
<gene>
    <name evidence="2" type="ORF">KK060_03335</name>
</gene>
<dbReference type="SUPFAM" id="SSF47413">
    <property type="entry name" value="lambda repressor-like DNA-binding domains"/>
    <property type="match status" value="1"/>
</dbReference>
<organism evidence="2 3">
    <name type="scientific">Chryseosolibacter indicus</name>
    <dbReference type="NCBI Taxonomy" id="2782351"/>
    <lineage>
        <taxon>Bacteria</taxon>
        <taxon>Pseudomonadati</taxon>
        <taxon>Bacteroidota</taxon>
        <taxon>Cytophagia</taxon>
        <taxon>Cytophagales</taxon>
        <taxon>Chryseotaleaceae</taxon>
        <taxon>Chryseosolibacter</taxon>
    </lineage>
</organism>
<keyword evidence="3" id="KW-1185">Reference proteome</keyword>
<sequence length="158" mass="18266">MFKEISIIKGIHPGLILERKLREKKLKKSRFAITIKEYPQTLTAITKGKRAMNPTLAFKIEQALGLEEGYFMVLQAFYDMKEEKLRQHSSNGTPDLSKLRPGLFWDTDINTIDWQGQKRAVIERVIERGSEEEKAEIKRFYGEKAFNKIAGALKLQHA</sequence>
<evidence type="ECO:0000313" key="2">
    <source>
        <dbReference type="EMBL" id="MBT1702294.1"/>
    </source>
</evidence>
<evidence type="ECO:0000259" key="1">
    <source>
        <dbReference type="Pfam" id="PF21956"/>
    </source>
</evidence>